<dbReference type="GO" id="GO:0008270">
    <property type="term" value="F:zinc ion binding"/>
    <property type="evidence" value="ECO:0007669"/>
    <property type="project" value="UniProtKB-KW"/>
</dbReference>
<protein>
    <recommendedName>
        <fullName evidence="6">RING-CH-type domain-containing protein</fullName>
    </recommendedName>
</protein>
<dbReference type="Pfam" id="PF12906">
    <property type="entry name" value="RINGv"/>
    <property type="match status" value="1"/>
</dbReference>
<evidence type="ECO:0000256" key="1">
    <source>
        <dbReference type="ARBA" id="ARBA00022723"/>
    </source>
</evidence>
<evidence type="ECO:0000256" key="2">
    <source>
        <dbReference type="ARBA" id="ARBA00022771"/>
    </source>
</evidence>
<feature type="compositionally biased region" description="Basic and acidic residues" evidence="4">
    <location>
        <begin position="1"/>
        <end position="26"/>
    </location>
</feature>
<dbReference type="Proteomes" id="UP000279236">
    <property type="component" value="Unassembled WGS sequence"/>
</dbReference>
<feature type="compositionally biased region" description="Low complexity" evidence="4">
    <location>
        <begin position="36"/>
        <end position="45"/>
    </location>
</feature>
<keyword evidence="5" id="KW-0812">Transmembrane</keyword>
<dbReference type="STRING" id="105984.A0A427Y449"/>
<feature type="transmembrane region" description="Helical" evidence="5">
    <location>
        <begin position="376"/>
        <end position="394"/>
    </location>
</feature>
<dbReference type="RefSeq" id="XP_028478646.1">
    <property type="nucleotide sequence ID" value="XM_028619674.1"/>
</dbReference>
<name>A0A427Y449_9TREE</name>
<feature type="transmembrane region" description="Helical" evidence="5">
    <location>
        <begin position="415"/>
        <end position="435"/>
    </location>
</feature>
<evidence type="ECO:0000256" key="5">
    <source>
        <dbReference type="SAM" id="Phobius"/>
    </source>
</evidence>
<keyword evidence="5" id="KW-1133">Transmembrane helix</keyword>
<dbReference type="InterPro" id="IPR013083">
    <property type="entry name" value="Znf_RING/FYVE/PHD"/>
</dbReference>
<proteinExistence type="predicted"/>
<keyword evidence="3" id="KW-0862">Zinc</keyword>
<dbReference type="SUPFAM" id="SSF57850">
    <property type="entry name" value="RING/U-box"/>
    <property type="match status" value="1"/>
</dbReference>
<dbReference type="OrthoDB" id="264354at2759"/>
<organism evidence="7 8">
    <name type="scientific">Apiotrichum porosum</name>
    <dbReference type="NCBI Taxonomy" id="105984"/>
    <lineage>
        <taxon>Eukaryota</taxon>
        <taxon>Fungi</taxon>
        <taxon>Dikarya</taxon>
        <taxon>Basidiomycota</taxon>
        <taxon>Agaricomycotina</taxon>
        <taxon>Tremellomycetes</taxon>
        <taxon>Trichosporonales</taxon>
        <taxon>Trichosporonaceae</taxon>
        <taxon>Apiotrichum</taxon>
    </lineage>
</organism>
<dbReference type="PROSITE" id="PS51292">
    <property type="entry name" value="ZF_RING_CH"/>
    <property type="match status" value="1"/>
</dbReference>
<feature type="transmembrane region" description="Helical" evidence="5">
    <location>
        <begin position="242"/>
        <end position="264"/>
    </location>
</feature>
<dbReference type="SMART" id="SM00744">
    <property type="entry name" value="RINGv"/>
    <property type="match status" value="1"/>
</dbReference>
<comment type="caution">
    <text evidence="7">The sequence shown here is derived from an EMBL/GenBank/DDBJ whole genome shotgun (WGS) entry which is preliminary data.</text>
</comment>
<gene>
    <name evidence="7" type="ORF">EHS24_004042</name>
</gene>
<feature type="transmembrane region" description="Helical" evidence="5">
    <location>
        <begin position="316"/>
        <end position="340"/>
    </location>
</feature>
<keyword evidence="1" id="KW-0479">Metal-binding</keyword>
<evidence type="ECO:0000256" key="3">
    <source>
        <dbReference type="ARBA" id="ARBA00022833"/>
    </source>
</evidence>
<accession>A0A427Y449</accession>
<dbReference type="GeneID" id="39588585"/>
<evidence type="ECO:0000313" key="7">
    <source>
        <dbReference type="EMBL" id="RSH85861.1"/>
    </source>
</evidence>
<dbReference type="EMBL" id="RSCE01000002">
    <property type="protein sequence ID" value="RSH85861.1"/>
    <property type="molecule type" value="Genomic_DNA"/>
</dbReference>
<feature type="transmembrane region" description="Helical" evidence="5">
    <location>
        <begin position="352"/>
        <end position="370"/>
    </location>
</feature>
<evidence type="ECO:0000256" key="4">
    <source>
        <dbReference type="SAM" id="MobiDB-lite"/>
    </source>
</evidence>
<feature type="region of interest" description="Disordered" evidence="4">
    <location>
        <begin position="1"/>
        <end position="145"/>
    </location>
</feature>
<evidence type="ECO:0000259" key="6">
    <source>
        <dbReference type="PROSITE" id="PS51292"/>
    </source>
</evidence>
<evidence type="ECO:0000313" key="8">
    <source>
        <dbReference type="Proteomes" id="UP000279236"/>
    </source>
</evidence>
<feature type="compositionally biased region" description="Basic and acidic residues" evidence="4">
    <location>
        <begin position="96"/>
        <end position="117"/>
    </location>
</feature>
<keyword evidence="5" id="KW-0472">Membrane</keyword>
<keyword evidence="8" id="KW-1185">Reference proteome</keyword>
<dbReference type="AlphaFoldDB" id="A0A427Y449"/>
<dbReference type="Gene3D" id="3.30.40.10">
    <property type="entry name" value="Zinc/RING finger domain, C3HC4 (zinc finger)"/>
    <property type="match status" value="1"/>
</dbReference>
<keyword evidence="2" id="KW-0863">Zinc-finger</keyword>
<sequence length="514" mass="56562">MSSTVDGEREDIADMADEHAVDDALPHDPVPAAKQPAPDDVVSDTPTPPAPGSVPASTTVDEDEREAAALHEPFDVPSADDVVKDELVAAAPIAGEETKTEERAMPDGLDPSHDHGPDSVLAPTRDDEDTAPLREIGVDTPPPDDRQCRICLGGPDEEAEYGRLISPCLCAGSIRYVHSRLQRPPAILTYSAVHQPVARKGHQCRRLRTSRKVANLHRKASSCGYAYHIRRTLVYGLARSRLAIVALTTFLFMTMTLVAGHFLLKYLVAAAIEADDAARAAEAAAKAAGLSAADLQTDTTGGHFDGDFWESEDGHMVMYVGGATLVYDVVIESIETFLIFASDAYDYLRHDAGWVSVLALTLVIRFILGLALLGSISFLTLLGSLSLFAPLQLIHTLRGTGLFDGIRRRMSGRNGTILVVTFVLIGIFNSIVQVYDIVQSLTLKMLRYVETQIVEVNSPEGLRARQEQHVPGWWGRWWAERRWRTMRGWYEVWLRGWVNVKERVRQWRAGPALA</sequence>
<dbReference type="InterPro" id="IPR011016">
    <property type="entry name" value="Znf_RING-CH"/>
</dbReference>
<feature type="domain" description="RING-CH-type" evidence="6">
    <location>
        <begin position="140"/>
        <end position="180"/>
    </location>
</feature>
<reference evidence="7 8" key="1">
    <citation type="submission" date="2018-11" db="EMBL/GenBank/DDBJ databases">
        <title>Genome sequence of Apiotrichum porosum DSM 27194.</title>
        <authorList>
            <person name="Aliyu H."/>
            <person name="Gorte O."/>
            <person name="Ochsenreither K."/>
        </authorList>
    </citation>
    <scope>NUCLEOTIDE SEQUENCE [LARGE SCALE GENOMIC DNA]</scope>
    <source>
        <strain evidence="7 8">DSM 27194</strain>
    </source>
</reference>